<proteinExistence type="predicted"/>
<protein>
    <submittedName>
        <fullName evidence="2">Uncharacterized protein</fullName>
    </submittedName>
</protein>
<dbReference type="Proteomes" id="UP000887013">
    <property type="component" value="Unassembled WGS sequence"/>
</dbReference>
<name>A0A8X6N2A0_NEPPI</name>
<organism evidence="2 3">
    <name type="scientific">Nephila pilipes</name>
    <name type="common">Giant wood spider</name>
    <name type="synonym">Nephila maculata</name>
    <dbReference type="NCBI Taxonomy" id="299642"/>
    <lineage>
        <taxon>Eukaryota</taxon>
        <taxon>Metazoa</taxon>
        <taxon>Ecdysozoa</taxon>
        <taxon>Arthropoda</taxon>
        <taxon>Chelicerata</taxon>
        <taxon>Arachnida</taxon>
        <taxon>Araneae</taxon>
        <taxon>Araneomorphae</taxon>
        <taxon>Entelegynae</taxon>
        <taxon>Araneoidea</taxon>
        <taxon>Nephilidae</taxon>
        <taxon>Nephila</taxon>
    </lineage>
</organism>
<feature type="region of interest" description="Disordered" evidence="1">
    <location>
        <begin position="60"/>
        <end position="96"/>
    </location>
</feature>
<dbReference type="OrthoDB" id="6421088at2759"/>
<evidence type="ECO:0000313" key="2">
    <source>
        <dbReference type="EMBL" id="GFS89881.1"/>
    </source>
</evidence>
<evidence type="ECO:0000256" key="1">
    <source>
        <dbReference type="SAM" id="MobiDB-lite"/>
    </source>
</evidence>
<gene>
    <name evidence="2" type="primary">AVEN_145427_1</name>
    <name evidence="2" type="ORF">NPIL_423651</name>
</gene>
<dbReference type="AlphaFoldDB" id="A0A8X6N2A0"/>
<reference evidence="2" key="1">
    <citation type="submission" date="2020-08" db="EMBL/GenBank/DDBJ databases">
        <title>Multicomponent nature underlies the extraordinary mechanical properties of spider dragline silk.</title>
        <authorList>
            <person name="Kono N."/>
            <person name="Nakamura H."/>
            <person name="Mori M."/>
            <person name="Yoshida Y."/>
            <person name="Ohtoshi R."/>
            <person name="Malay A.D."/>
            <person name="Moran D.A.P."/>
            <person name="Tomita M."/>
            <person name="Numata K."/>
            <person name="Arakawa K."/>
        </authorList>
    </citation>
    <scope>NUCLEOTIDE SEQUENCE</scope>
</reference>
<evidence type="ECO:0000313" key="3">
    <source>
        <dbReference type="Proteomes" id="UP000887013"/>
    </source>
</evidence>
<accession>A0A8X6N2A0</accession>
<sequence>MQMPISSHTLSLLTKQLFMFLDRLARHERSNYIMPPSSQNQKGAPVYAYRPGTTVQAQKFWPSRAHDGSMEQKPTLPKQQDSANYPENDGGTKKNG</sequence>
<comment type="caution">
    <text evidence="2">The sequence shown here is derived from an EMBL/GenBank/DDBJ whole genome shotgun (WGS) entry which is preliminary data.</text>
</comment>
<dbReference type="EMBL" id="BMAW01099413">
    <property type="protein sequence ID" value="GFS89881.1"/>
    <property type="molecule type" value="Genomic_DNA"/>
</dbReference>
<keyword evidence="3" id="KW-1185">Reference proteome</keyword>